<dbReference type="InterPro" id="IPR001878">
    <property type="entry name" value="Znf_CCHC"/>
</dbReference>
<evidence type="ECO:0000313" key="11">
    <source>
        <dbReference type="Proteomes" id="UP001054945"/>
    </source>
</evidence>
<dbReference type="InterPro" id="IPR050196">
    <property type="entry name" value="Cytochrome_P450_Monoox"/>
</dbReference>
<evidence type="ECO:0000256" key="1">
    <source>
        <dbReference type="ARBA" id="ARBA00001971"/>
    </source>
</evidence>
<keyword evidence="4 6" id="KW-0408">Iron</keyword>
<name>A0AAV4NHK4_CAEEX</name>
<evidence type="ECO:0000256" key="6">
    <source>
        <dbReference type="PIRSR" id="PIRSR602401-1"/>
    </source>
</evidence>
<dbReference type="GO" id="GO:0003676">
    <property type="term" value="F:nucleic acid binding"/>
    <property type="evidence" value="ECO:0007669"/>
    <property type="project" value="InterPro"/>
</dbReference>
<dbReference type="GO" id="GO:0004497">
    <property type="term" value="F:monooxygenase activity"/>
    <property type="evidence" value="ECO:0007669"/>
    <property type="project" value="UniProtKB-KW"/>
</dbReference>
<dbReference type="PRINTS" id="PR00463">
    <property type="entry name" value="EP450I"/>
</dbReference>
<dbReference type="Pfam" id="PF00067">
    <property type="entry name" value="p450"/>
    <property type="match status" value="2"/>
</dbReference>
<proteinExistence type="inferred from homology"/>
<feature type="region of interest" description="Disordered" evidence="8">
    <location>
        <begin position="318"/>
        <end position="338"/>
    </location>
</feature>
<sequence length="338" mass="38654">MNIGWERISYKDIRPKQCFKCCKFGHLAKHCKEEKTCAQIAEALSTLGRTAKQVPNASTGQDTIAVAVKWALFLIGLHPNVQEKIHQELDIALGADSCSFGRRSQRTHMPGVRPKEEYDLKSQNLSGSGRIFHCAAWTKADTGVWEAQLQKFTCFNTHVHEEFCFAYLLSRTEAFKLFDLPPNLLKPDKMTNERISHSCDDLPCTPKRVIDSILQDLALAERFLSICGCKIPKRTTVIVSPFLVHRDEDVCFPIQRSLIRTDFYRKTARIFLSARTFLLLGPRNCMGRVFGEMEVKVLVCHILRSFSLHSLDSRECFPSRDSKSQSSQPARIKFRRRQ</sequence>
<comment type="caution">
    <text evidence="10">The sequence shown here is derived from an EMBL/GenBank/DDBJ whole genome shotgun (WGS) entry which is preliminary data.</text>
</comment>
<dbReference type="InterPro" id="IPR001128">
    <property type="entry name" value="Cyt_P450"/>
</dbReference>
<keyword evidence="7" id="KW-0863">Zinc-finger</keyword>
<dbReference type="GO" id="GO:0008270">
    <property type="term" value="F:zinc ion binding"/>
    <property type="evidence" value="ECO:0007669"/>
    <property type="project" value="UniProtKB-KW"/>
</dbReference>
<dbReference type="InterPro" id="IPR002401">
    <property type="entry name" value="Cyt_P450_E_grp-I"/>
</dbReference>
<protein>
    <recommendedName>
        <fullName evidence="9">CCHC-type domain-containing protein</fullName>
    </recommendedName>
</protein>
<organism evidence="10 11">
    <name type="scientific">Caerostris extrusa</name>
    <name type="common">Bark spider</name>
    <name type="synonym">Caerostris bankana</name>
    <dbReference type="NCBI Taxonomy" id="172846"/>
    <lineage>
        <taxon>Eukaryota</taxon>
        <taxon>Metazoa</taxon>
        <taxon>Ecdysozoa</taxon>
        <taxon>Arthropoda</taxon>
        <taxon>Chelicerata</taxon>
        <taxon>Arachnida</taxon>
        <taxon>Araneae</taxon>
        <taxon>Araneomorphae</taxon>
        <taxon>Entelegynae</taxon>
        <taxon>Araneoidea</taxon>
        <taxon>Araneidae</taxon>
        <taxon>Caerostris</taxon>
    </lineage>
</organism>
<comment type="cofactor">
    <cofactor evidence="1 6">
        <name>heme</name>
        <dbReference type="ChEBI" id="CHEBI:30413"/>
    </cofactor>
</comment>
<keyword evidence="5" id="KW-0503">Monooxygenase</keyword>
<accession>A0AAV4NHK4</accession>
<dbReference type="PROSITE" id="PS50158">
    <property type="entry name" value="ZF_CCHC"/>
    <property type="match status" value="1"/>
</dbReference>
<dbReference type="InterPro" id="IPR036396">
    <property type="entry name" value="Cyt_P450_sf"/>
</dbReference>
<dbReference type="PANTHER" id="PTHR24291:SF194">
    <property type="entry name" value="CYTOCHROME P450 FAMILY"/>
    <property type="match status" value="1"/>
</dbReference>
<feature type="binding site" description="axial binding residue" evidence="6">
    <location>
        <position position="285"/>
    </location>
    <ligand>
        <name>heme</name>
        <dbReference type="ChEBI" id="CHEBI:30413"/>
    </ligand>
    <ligandPart>
        <name>Fe</name>
        <dbReference type="ChEBI" id="CHEBI:18248"/>
    </ligandPart>
</feature>
<evidence type="ECO:0000313" key="10">
    <source>
        <dbReference type="EMBL" id="GIX83978.1"/>
    </source>
</evidence>
<feature type="domain" description="CCHC-type" evidence="9">
    <location>
        <begin position="18"/>
        <end position="33"/>
    </location>
</feature>
<evidence type="ECO:0000256" key="8">
    <source>
        <dbReference type="SAM" id="MobiDB-lite"/>
    </source>
</evidence>
<evidence type="ECO:0000256" key="2">
    <source>
        <dbReference type="ARBA" id="ARBA00010617"/>
    </source>
</evidence>
<evidence type="ECO:0000256" key="3">
    <source>
        <dbReference type="ARBA" id="ARBA00022617"/>
    </source>
</evidence>
<evidence type="ECO:0000256" key="5">
    <source>
        <dbReference type="ARBA" id="ARBA00023033"/>
    </source>
</evidence>
<gene>
    <name evidence="10" type="ORF">CEXT_658901</name>
</gene>
<dbReference type="SUPFAM" id="SSF48264">
    <property type="entry name" value="Cytochrome P450"/>
    <property type="match status" value="1"/>
</dbReference>
<keyword evidence="5" id="KW-0560">Oxidoreductase</keyword>
<keyword evidence="3 6" id="KW-0349">Heme</keyword>
<evidence type="ECO:0000259" key="9">
    <source>
        <dbReference type="PROSITE" id="PS50158"/>
    </source>
</evidence>
<dbReference type="EMBL" id="BPLR01020920">
    <property type="protein sequence ID" value="GIX83978.1"/>
    <property type="molecule type" value="Genomic_DNA"/>
</dbReference>
<dbReference type="Gene3D" id="1.10.630.10">
    <property type="entry name" value="Cytochrome P450"/>
    <property type="match status" value="2"/>
</dbReference>
<dbReference type="GO" id="GO:0016705">
    <property type="term" value="F:oxidoreductase activity, acting on paired donors, with incorporation or reduction of molecular oxygen"/>
    <property type="evidence" value="ECO:0007669"/>
    <property type="project" value="InterPro"/>
</dbReference>
<dbReference type="Proteomes" id="UP001054945">
    <property type="component" value="Unassembled WGS sequence"/>
</dbReference>
<comment type="similarity">
    <text evidence="2">Belongs to the cytochrome P450 family.</text>
</comment>
<evidence type="ECO:0000256" key="4">
    <source>
        <dbReference type="ARBA" id="ARBA00023004"/>
    </source>
</evidence>
<keyword evidence="11" id="KW-1185">Reference proteome</keyword>
<dbReference type="PANTHER" id="PTHR24291">
    <property type="entry name" value="CYTOCHROME P450 FAMILY 4"/>
    <property type="match status" value="1"/>
</dbReference>
<evidence type="ECO:0000256" key="7">
    <source>
        <dbReference type="PROSITE-ProRule" id="PRU00047"/>
    </source>
</evidence>
<dbReference type="GO" id="GO:0020037">
    <property type="term" value="F:heme binding"/>
    <property type="evidence" value="ECO:0007669"/>
    <property type="project" value="InterPro"/>
</dbReference>
<dbReference type="GO" id="GO:0005506">
    <property type="term" value="F:iron ion binding"/>
    <property type="evidence" value="ECO:0007669"/>
    <property type="project" value="InterPro"/>
</dbReference>
<reference evidence="10 11" key="1">
    <citation type="submission" date="2021-06" db="EMBL/GenBank/DDBJ databases">
        <title>Caerostris extrusa draft genome.</title>
        <authorList>
            <person name="Kono N."/>
            <person name="Arakawa K."/>
        </authorList>
    </citation>
    <scope>NUCLEOTIDE SEQUENCE [LARGE SCALE GENOMIC DNA]</scope>
</reference>
<dbReference type="AlphaFoldDB" id="A0AAV4NHK4"/>
<keyword evidence="7" id="KW-0862">Zinc</keyword>
<keyword evidence="6" id="KW-0479">Metal-binding</keyword>